<comment type="caution">
    <text evidence="2">The sequence shown here is derived from an EMBL/GenBank/DDBJ whole genome shotgun (WGS) entry which is preliminary data.</text>
</comment>
<feature type="non-terminal residue" evidence="2">
    <location>
        <position position="1"/>
    </location>
</feature>
<evidence type="ECO:0000259" key="1">
    <source>
        <dbReference type="Pfam" id="PF00171"/>
    </source>
</evidence>
<organism evidence="2 3">
    <name type="scientific">Pseudomonas savastanoi</name>
    <name type="common">Pseudomonas syringae pv. savastanoi</name>
    <dbReference type="NCBI Taxonomy" id="29438"/>
    <lineage>
        <taxon>Bacteria</taxon>
        <taxon>Pseudomonadati</taxon>
        <taxon>Pseudomonadota</taxon>
        <taxon>Gammaproteobacteria</taxon>
        <taxon>Pseudomonadales</taxon>
        <taxon>Pseudomonadaceae</taxon>
        <taxon>Pseudomonas</taxon>
    </lineage>
</organism>
<accession>A0AAW5JCX7</accession>
<dbReference type="FunFam" id="3.40.605.10:FF:000026">
    <property type="entry name" value="Aldehyde dehydrogenase, putative"/>
    <property type="match status" value="1"/>
</dbReference>
<sequence>GGVKQSGLGREGSSYGLDEYLEVKAFHVGGL</sequence>
<dbReference type="GO" id="GO:0016620">
    <property type="term" value="F:oxidoreductase activity, acting on the aldehyde or oxo group of donors, NAD or NADP as acceptor"/>
    <property type="evidence" value="ECO:0007669"/>
    <property type="project" value="InterPro"/>
</dbReference>
<gene>
    <name evidence="2" type="ORF">NLO85_28545</name>
</gene>
<dbReference type="AlphaFoldDB" id="A0AAW5JCX7"/>
<feature type="domain" description="Aldehyde dehydrogenase" evidence="1">
    <location>
        <begin position="1"/>
        <end position="25"/>
    </location>
</feature>
<dbReference type="Gene3D" id="3.40.309.10">
    <property type="entry name" value="Aldehyde Dehydrogenase, Chain A, domain 2"/>
    <property type="match status" value="1"/>
</dbReference>
<dbReference type="InterPro" id="IPR016163">
    <property type="entry name" value="Ald_DH_C"/>
</dbReference>
<dbReference type="InterPro" id="IPR016161">
    <property type="entry name" value="Ald_DH/histidinol_DH"/>
</dbReference>
<dbReference type="Proteomes" id="UP001206018">
    <property type="component" value="Unassembled WGS sequence"/>
</dbReference>
<proteinExistence type="predicted"/>
<dbReference type="InterPro" id="IPR015590">
    <property type="entry name" value="Aldehyde_DH_dom"/>
</dbReference>
<dbReference type="SUPFAM" id="SSF53720">
    <property type="entry name" value="ALDH-like"/>
    <property type="match status" value="1"/>
</dbReference>
<evidence type="ECO:0000313" key="3">
    <source>
        <dbReference type="Proteomes" id="UP001206018"/>
    </source>
</evidence>
<name>A0AAW5JCX7_PSESS</name>
<reference evidence="2" key="1">
    <citation type="submission" date="2022-07" db="EMBL/GenBank/DDBJ databases">
        <title>The diversity of lipopeptides in the P. syringae complex parallels phylogeny and sheds light on structural diversification during evolutionary history.</title>
        <authorList>
            <person name="Bricout A."/>
            <person name="Morris C.E."/>
            <person name="Chandeysson C."/>
            <person name="Duban M."/>
            <person name="Boistel C."/>
            <person name="Chataigne G."/>
            <person name="Lecouturier D."/>
            <person name="Jacques P."/>
            <person name="Leclere V."/>
            <person name="Rochex A."/>
        </authorList>
    </citation>
    <scope>NUCLEOTIDE SEQUENCE</scope>
    <source>
        <strain evidence="2">LYR0002</strain>
    </source>
</reference>
<dbReference type="EMBL" id="JANAKN010000260">
    <property type="protein sequence ID" value="MCQ3024341.1"/>
    <property type="molecule type" value="Genomic_DNA"/>
</dbReference>
<protein>
    <submittedName>
        <fullName evidence="2">Aldehyde dehydrogenase family protein</fullName>
    </submittedName>
</protein>
<evidence type="ECO:0000313" key="2">
    <source>
        <dbReference type="EMBL" id="MCQ3024341.1"/>
    </source>
</evidence>
<dbReference type="RefSeq" id="WP_255885025.1">
    <property type="nucleotide sequence ID" value="NZ_JANAKN010000260.1"/>
</dbReference>
<dbReference type="Pfam" id="PF00171">
    <property type="entry name" value="Aldedh"/>
    <property type="match status" value="1"/>
</dbReference>